<evidence type="ECO:0000256" key="1">
    <source>
        <dbReference type="ARBA" id="ARBA00008791"/>
    </source>
</evidence>
<comment type="similarity">
    <text evidence="1">Belongs to the universal stress protein A family.</text>
</comment>
<comment type="caution">
    <text evidence="5">The sequence shown here is derived from an EMBL/GenBank/DDBJ whole genome shotgun (WGS) entry which is preliminary data.</text>
</comment>
<proteinExistence type="inferred from homology"/>
<organism evidence="5 6">
    <name type="scientific">Paracoccus limosus</name>
    <dbReference type="NCBI Taxonomy" id="913252"/>
    <lineage>
        <taxon>Bacteria</taxon>
        <taxon>Pseudomonadati</taxon>
        <taxon>Pseudomonadota</taxon>
        <taxon>Alphaproteobacteria</taxon>
        <taxon>Rhodobacterales</taxon>
        <taxon>Paracoccaceae</taxon>
        <taxon>Paracoccus</taxon>
    </lineage>
</organism>
<dbReference type="SUPFAM" id="SSF52402">
    <property type="entry name" value="Adenine nucleotide alpha hydrolases-like"/>
    <property type="match status" value="2"/>
</dbReference>
<dbReference type="EMBL" id="WMIF01000013">
    <property type="protein sequence ID" value="MTH35104.1"/>
    <property type="molecule type" value="Genomic_DNA"/>
</dbReference>
<dbReference type="InterPro" id="IPR006016">
    <property type="entry name" value="UspA"/>
</dbReference>
<dbReference type="InterPro" id="IPR014729">
    <property type="entry name" value="Rossmann-like_a/b/a_fold"/>
</dbReference>
<feature type="domain" description="UspA" evidence="4">
    <location>
        <begin position="141"/>
        <end position="278"/>
    </location>
</feature>
<evidence type="ECO:0000313" key="6">
    <source>
        <dbReference type="Proteomes" id="UP000442533"/>
    </source>
</evidence>
<reference evidence="5 6" key="1">
    <citation type="submission" date="2019-11" db="EMBL/GenBank/DDBJ databases">
        <authorList>
            <person name="Dong K."/>
        </authorList>
    </citation>
    <scope>NUCLEOTIDE SEQUENCE [LARGE SCALE GENOMIC DNA]</scope>
    <source>
        <strain evidence="5 6">JCM 17370</strain>
    </source>
</reference>
<keyword evidence="2" id="KW-0547">Nucleotide-binding</keyword>
<sequence length="283" mass="29894">MRNYLVASDLSARSDAALARALALAAADQAAGRPAHVRLLHVIDEAAGHAAHATDLLAAQVQRVAGPGAPVQPCTIAGDPDETILAEAEALDAALILMGVPRPRRFPLSLAGTTAERVLSATNRPLAVIRRPAGTAWQRQMLALEDAPASLDLLHRARDLGLIAGADVTVLHATNLPGPDRLRTGGMSSVTLQSLDMHAMEELEHRLRRRWREALASSAHLDFALRHGPPAPAITGLQASGHFDLVVMGARGHGSLLRNLLGSTSAEIIRDLDTDLICLPLAD</sequence>
<dbReference type="CDD" id="cd00293">
    <property type="entry name" value="USP-like"/>
    <property type="match status" value="1"/>
</dbReference>
<accession>A0A844H658</accession>
<dbReference type="Pfam" id="PF00582">
    <property type="entry name" value="Usp"/>
    <property type="match status" value="2"/>
</dbReference>
<dbReference type="OrthoDB" id="5564966at2"/>
<name>A0A844H658_9RHOB</name>
<keyword evidence="3" id="KW-0067">ATP-binding</keyword>
<evidence type="ECO:0000256" key="2">
    <source>
        <dbReference type="ARBA" id="ARBA00022741"/>
    </source>
</evidence>
<dbReference type="Gene3D" id="3.40.50.620">
    <property type="entry name" value="HUPs"/>
    <property type="match status" value="2"/>
</dbReference>
<dbReference type="RefSeq" id="WP_155064654.1">
    <property type="nucleotide sequence ID" value="NZ_WMIF01000013.1"/>
</dbReference>
<dbReference type="Proteomes" id="UP000442533">
    <property type="component" value="Unassembled WGS sequence"/>
</dbReference>
<evidence type="ECO:0000259" key="4">
    <source>
        <dbReference type="Pfam" id="PF00582"/>
    </source>
</evidence>
<dbReference type="PANTHER" id="PTHR46268:SF27">
    <property type="entry name" value="UNIVERSAL STRESS PROTEIN RV2623"/>
    <property type="match status" value="1"/>
</dbReference>
<dbReference type="AlphaFoldDB" id="A0A844H658"/>
<keyword evidence="6" id="KW-1185">Reference proteome</keyword>
<dbReference type="PANTHER" id="PTHR46268">
    <property type="entry name" value="STRESS RESPONSE PROTEIN NHAX"/>
    <property type="match status" value="1"/>
</dbReference>
<dbReference type="GO" id="GO:0005524">
    <property type="term" value="F:ATP binding"/>
    <property type="evidence" value="ECO:0007669"/>
    <property type="project" value="UniProtKB-KW"/>
</dbReference>
<evidence type="ECO:0000313" key="5">
    <source>
        <dbReference type="EMBL" id="MTH35104.1"/>
    </source>
</evidence>
<evidence type="ECO:0000256" key="3">
    <source>
        <dbReference type="ARBA" id="ARBA00022840"/>
    </source>
</evidence>
<protein>
    <recommendedName>
        <fullName evidence="4">UspA domain-containing protein</fullName>
    </recommendedName>
</protein>
<dbReference type="PRINTS" id="PR01438">
    <property type="entry name" value="UNVRSLSTRESS"/>
</dbReference>
<dbReference type="InterPro" id="IPR006015">
    <property type="entry name" value="Universal_stress_UspA"/>
</dbReference>
<feature type="domain" description="UspA" evidence="4">
    <location>
        <begin position="2"/>
        <end position="130"/>
    </location>
</feature>
<gene>
    <name evidence="5" type="ORF">GL279_10870</name>
</gene>